<evidence type="ECO:0000256" key="6">
    <source>
        <dbReference type="ARBA" id="ARBA00022989"/>
    </source>
</evidence>
<comment type="caution">
    <text evidence="11">The sequence shown here is derived from an EMBL/GenBank/DDBJ whole genome shotgun (WGS) entry which is preliminary data.</text>
</comment>
<dbReference type="InterPro" id="IPR004117">
    <property type="entry name" value="7tm6_olfct_rcpt"/>
</dbReference>
<evidence type="ECO:0008006" key="13">
    <source>
        <dbReference type="Google" id="ProtNLM"/>
    </source>
</evidence>
<evidence type="ECO:0000256" key="7">
    <source>
        <dbReference type="ARBA" id="ARBA00023136"/>
    </source>
</evidence>
<dbReference type="EMBL" id="JASPKZ010003860">
    <property type="protein sequence ID" value="KAJ9591692.1"/>
    <property type="molecule type" value="Genomic_DNA"/>
</dbReference>
<dbReference type="Proteomes" id="UP001233999">
    <property type="component" value="Unassembled WGS sequence"/>
</dbReference>
<evidence type="ECO:0000256" key="5">
    <source>
        <dbReference type="ARBA" id="ARBA00022725"/>
    </source>
</evidence>
<organism evidence="11 12">
    <name type="scientific">Diploptera punctata</name>
    <name type="common">Pacific beetle cockroach</name>
    <dbReference type="NCBI Taxonomy" id="6984"/>
    <lineage>
        <taxon>Eukaryota</taxon>
        <taxon>Metazoa</taxon>
        <taxon>Ecdysozoa</taxon>
        <taxon>Arthropoda</taxon>
        <taxon>Hexapoda</taxon>
        <taxon>Insecta</taxon>
        <taxon>Pterygota</taxon>
        <taxon>Neoptera</taxon>
        <taxon>Polyneoptera</taxon>
        <taxon>Dictyoptera</taxon>
        <taxon>Blattodea</taxon>
        <taxon>Blaberoidea</taxon>
        <taxon>Blaberidae</taxon>
        <taxon>Diplopterinae</taxon>
        <taxon>Diploptera</taxon>
    </lineage>
</organism>
<evidence type="ECO:0000256" key="10">
    <source>
        <dbReference type="SAM" id="Phobius"/>
    </source>
</evidence>
<keyword evidence="2" id="KW-1003">Cell membrane</keyword>
<dbReference type="GO" id="GO:0004984">
    <property type="term" value="F:olfactory receptor activity"/>
    <property type="evidence" value="ECO:0007669"/>
    <property type="project" value="InterPro"/>
</dbReference>
<evidence type="ECO:0000256" key="8">
    <source>
        <dbReference type="ARBA" id="ARBA00023170"/>
    </source>
</evidence>
<gene>
    <name evidence="11" type="ORF">L9F63_001779</name>
</gene>
<keyword evidence="6 10" id="KW-1133">Transmembrane helix</keyword>
<evidence type="ECO:0000313" key="12">
    <source>
        <dbReference type="Proteomes" id="UP001233999"/>
    </source>
</evidence>
<name>A0AAD8A4M5_DIPPU</name>
<dbReference type="GO" id="GO:0007165">
    <property type="term" value="P:signal transduction"/>
    <property type="evidence" value="ECO:0007669"/>
    <property type="project" value="UniProtKB-KW"/>
</dbReference>
<dbReference type="AlphaFoldDB" id="A0AAD8A4M5"/>
<dbReference type="PANTHER" id="PTHR21137">
    <property type="entry name" value="ODORANT RECEPTOR"/>
    <property type="match status" value="1"/>
</dbReference>
<reference evidence="11" key="1">
    <citation type="journal article" date="2023" name="IScience">
        <title>Live-bearing cockroach genome reveals convergent evolutionary mechanisms linked to viviparity in insects and beyond.</title>
        <authorList>
            <person name="Fouks B."/>
            <person name="Harrison M.C."/>
            <person name="Mikhailova A.A."/>
            <person name="Marchal E."/>
            <person name="English S."/>
            <person name="Carruthers M."/>
            <person name="Jennings E.C."/>
            <person name="Chiamaka E.L."/>
            <person name="Frigard R.A."/>
            <person name="Pippel M."/>
            <person name="Attardo G.M."/>
            <person name="Benoit J.B."/>
            <person name="Bornberg-Bauer E."/>
            <person name="Tobe S.S."/>
        </authorList>
    </citation>
    <scope>NUCLEOTIDE SEQUENCE</scope>
    <source>
        <strain evidence="11">Stay&amp;Tobe</strain>
    </source>
</reference>
<proteinExistence type="predicted"/>
<feature type="transmembrane region" description="Helical" evidence="10">
    <location>
        <begin position="40"/>
        <end position="60"/>
    </location>
</feature>
<evidence type="ECO:0000256" key="2">
    <source>
        <dbReference type="ARBA" id="ARBA00022475"/>
    </source>
</evidence>
<sequence>MKSINVRECLNLNLKLLTFCSVYPNDISSKPHINYIYRSYNAFTIFLLCFTSMGIPSWLIFTEYPLEEGIEVMSILITQFRCLSRFLTFVIHRNGIKNLISNLYNNFNVHGKTFNEEESCIIEQTITKCRKITKYYVGLFCCTGISMVLQPLTAKEEENFDEHFNSTTHFERPLPFKTYFPKWNISRSPQYEMEYVAHSYLALVESFGIGSIDSFCVTILMYISCQFDLLCISLKNIKKNALKNINNQISLDDTLNPKDIIEGSIIIQKYRSNSTVTDKTQDSAMTETEFTYIVKCIRHHQSML</sequence>
<keyword evidence="8" id="KW-0675">Receptor</keyword>
<dbReference type="PANTHER" id="PTHR21137:SF35">
    <property type="entry name" value="ODORANT RECEPTOR 19A-RELATED"/>
    <property type="match status" value="1"/>
</dbReference>
<dbReference type="Pfam" id="PF02949">
    <property type="entry name" value="7tm_6"/>
    <property type="match status" value="1"/>
</dbReference>
<keyword evidence="5" id="KW-0552">Olfaction</keyword>
<keyword evidence="4 10" id="KW-0812">Transmembrane</keyword>
<keyword evidence="3" id="KW-0716">Sensory transduction</keyword>
<keyword evidence="9" id="KW-0807">Transducer</keyword>
<comment type="subcellular location">
    <subcellularLocation>
        <location evidence="1">Cell membrane</location>
        <topology evidence="1">Multi-pass membrane protein</topology>
    </subcellularLocation>
</comment>
<evidence type="ECO:0000256" key="4">
    <source>
        <dbReference type="ARBA" id="ARBA00022692"/>
    </source>
</evidence>
<evidence type="ECO:0000256" key="1">
    <source>
        <dbReference type="ARBA" id="ARBA00004651"/>
    </source>
</evidence>
<evidence type="ECO:0000256" key="9">
    <source>
        <dbReference type="ARBA" id="ARBA00023224"/>
    </source>
</evidence>
<keyword evidence="7 10" id="KW-0472">Membrane</keyword>
<evidence type="ECO:0000313" key="11">
    <source>
        <dbReference type="EMBL" id="KAJ9591692.1"/>
    </source>
</evidence>
<feature type="non-terminal residue" evidence="11">
    <location>
        <position position="304"/>
    </location>
</feature>
<evidence type="ECO:0000256" key="3">
    <source>
        <dbReference type="ARBA" id="ARBA00022606"/>
    </source>
</evidence>
<dbReference type="GO" id="GO:0005549">
    <property type="term" value="F:odorant binding"/>
    <property type="evidence" value="ECO:0007669"/>
    <property type="project" value="InterPro"/>
</dbReference>
<keyword evidence="12" id="KW-1185">Reference proteome</keyword>
<dbReference type="GO" id="GO:0005886">
    <property type="term" value="C:plasma membrane"/>
    <property type="evidence" value="ECO:0007669"/>
    <property type="project" value="UniProtKB-SubCell"/>
</dbReference>
<reference evidence="11" key="2">
    <citation type="submission" date="2023-05" db="EMBL/GenBank/DDBJ databases">
        <authorList>
            <person name="Fouks B."/>
        </authorList>
    </citation>
    <scope>NUCLEOTIDE SEQUENCE</scope>
    <source>
        <strain evidence="11">Stay&amp;Tobe</strain>
        <tissue evidence="11">Testes</tissue>
    </source>
</reference>
<accession>A0AAD8A4M5</accession>
<protein>
    <recommendedName>
        <fullName evidence="13">Odorant receptor</fullName>
    </recommendedName>
</protein>